<dbReference type="AlphaFoldDB" id="A0A4Y2WGF6"/>
<accession>A0A4Y2WGF6</accession>
<keyword evidence="1" id="KW-0479">Metal-binding</keyword>
<dbReference type="EMBL" id="BGPR01060759">
    <property type="protein sequence ID" value="GBO36555.1"/>
    <property type="molecule type" value="Genomic_DNA"/>
</dbReference>
<dbReference type="Gene3D" id="3.30.160.60">
    <property type="entry name" value="Classic Zinc Finger"/>
    <property type="match status" value="1"/>
</dbReference>
<comment type="caution">
    <text evidence="3">The sequence shown here is derived from an EMBL/GenBank/DDBJ whole genome shotgun (WGS) entry which is preliminary data.</text>
</comment>
<dbReference type="Proteomes" id="UP000499080">
    <property type="component" value="Unassembled WGS sequence"/>
</dbReference>
<reference evidence="3 4" key="1">
    <citation type="journal article" date="2019" name="Sci. Rep.">
        <title>Orb-weaving spider Araneus ventricosus genome elucidates the spidroin gene catalogue.</title>
        <authorList>
            <person name="Kono N."/>
            <person name="Nakamura H."/>
            <person name="Ohtoshi R."/>
            <person name="Moran D.A.P."/>
            <person name="Shinohara A."/>
            <person name="Yoshida Y."/>
            <person name="Fujiwara M."/>
            <person name="Mori M."/>
            <person name="Tomita M."/>
            <person name="Arakawa K."/>
        </authorList>
    </citation>
    <scope>NUCLEOTIDE SEQUENCE [LARGE SCALE GENOMIC DNA]</scope>
</reference>
<dbReference type="InterPro" id="IPR036236">
    <property type="entry name" value="Znf_C2H2_sf"/>
</dbReference>
<evidence type="ECO:0000259" key="2">
    <source>
        <dbReference type="PROSITE" id="PS50157"/>
    </source>
</evidence>
<name>A0A4Y2WGF6_ARAVE</name>
<dbReference type="PROSITE" id="PS50157">
    <property type="entry name" value="ZINC_FINGER_C2H2_2"/>
    <property type="match status" value="1"/>
</dbReference>
<gene>
    <name evidence="3" type="ORF">AVEN_202612_1</name>
</gene>
<evidence type="ECO:0000313" key="3">
    <source>
        <dbReference type="EMBL" id="GBO36555.1"/>
    </source>
</evidence>
<keyword evidence="1" id="KW-0862">Zinc</keyword>
<sequence length="108" mass="12427">MISFLDEQEETQNAFVDEIASRDCIAIEPSKSVYTSGSRDCLSAAEFSMNLYQEFPYECVHCGRRFSKTHNLFFNSKIHGKAFICKRCNRPFYESRVVSFTTLSATLK</sequence>
<evidence type="ECO:0000313" key="4">
    <source>
        <dbReference type="Proteomes" id="UP000499080"/>
    </source>
</evidence>
<proteinExistence type="predicted"/>
<feature type="domain" description="C2H2-type" evidence="2">
    <location>
        <begin position="57"/>
        <end position="79"/>
    </location>
</feature>
<dbReference type="GO" id="GO:0008270">
    <property type="term" value="F:zinc ion binding"/>
    <property type="evidence" value="ECO:0007669"/>
    <property type="project" value="UniProtKB-KW"/>
</dbReference>
<keyword evidence="1" id="KW-0863">Zinc-finger</keyword>
<organism evidence="3 4">
    <name type="scientific">Araneus ventricosus</name>
    <name type="common">Orbweaver spider</name>
    <name type="synonym">Epeira ventricosa</name>
    <dbReference type="NCBI Taxonomy" id="182803"/>
    <lineage>
        <taxon>Eukaryota</taxon>
        <taxon>Metazoa</taxon>
        <taxon>Ecdysozoa</taxon>
        <taxon>Arthropoda</taxon>
        <taxon>Chelicerata</taxon>
        <taxon>Arachnida</taxon>
        <taxon>Araneae</taxon>
        <taxon>Araneomorphae</taxon>
        <taxon>Entelegynae</taxon>
        <taxon>Araneoidea</taxon>
        <taxon>Araneidae</taxon>
        <taxon>Araneus</taxon>
    </lineage>
</organism>
<protein>
    <recommendedName>
        <fullName evidence="2">C2H2-type domain-containing protein</fullName>
    </recommendedName>
</protein>
<dbReference type="SUPFAM" id="SSF57667">
    <property type="entry name" value="beta-beta-alpha zinc fingers"/>
    <property type="match status" value="1"/>
</dbReference>
<keyword evidence="4" id="KW-1185">Reference proteome</keyword>
<evidence type="ECO:0000256" key="1">
    <source>
        <dbReference type="PROSITE-ProRule" id="PRU00042"/>
    </source>
</evidence>
<dbReference type="InterPro" id="IPR013087">
    <property type="entry name" value="Znf_C2H2_type"/>
</dbReference>